<organism evidence="2 3">
    <name type="scientific">Patiriisocius hiemis</name>
    <dbReference type="NCBI Taxonomy" id="3075604"/>
    <lineage>
        <taxon>Bacteria</taxon>
        <taxon>Pseudomonadati</taxon>
        <taxon>Bacteroidota</taxon>
        <taxon>Flavobacteriia</taxon>
        <taxon>Flavobacteriales</taxon>
        <taxon>Flavobacteriaceae</taxon>
        <taxon>Patiriisocius</taxon>
    </lineage>
</organism>
<name>A0ABU2YAD6_9FLAO</name>
<evidence type="ECO:0000313" key="2">
    <source>
        <dbReference type="EMBL" id="MDT0554816.1"/>
    </source>
</evidence>
<dbReference type="RefSeq" id="WP_311331773.1">
    <property type="nucleotide sequence ID" value="NZ_JAVRHZ010000001.1"/>
</dbReference>
<accession>A0ABU2YAD6</accession>
<gene>
    <name evidence="2" type="ORF">RM538_02305</name>
</gene>
<comment type="caution">
    <text evidence="2">The sequence shown here is derived from an EMBL/GenBank/DDBJ whole genome shotgun (WGS) entry which is preliminary data.</text>
</comment>
<dbReference type="Pfam" id="PF08874">
    <property type="entry name" value="DUF1835"/>
    <property type="match status" value="1"/>
</dbReference>
<protein>
    <submittedName>
        <fullName evidence="2">DUF1835 domain-containing protein</fullName>
    </submittedName>
</protein>
<proteinExistence type="predicted"/>
<evidence type="ECO:0000313" key="3">
    <source>
        <dbReference type="Proteomes" id="UP001254488"/>
    </source>
</evidence>
<sequence length="311" mass="36430">MDKTLHITNGDSFTERLKSMDFLGDILTWREMLCEGPVSNNIFSNEFIEERCEFLKRYSSSTSLQEDYEALAFSFKTLNFETYQSIVLWFEYDLFCHINLAAAVCFLNKNHPSIPLFLICSGHIENQEGLFALNELTNKQLLAEAEKRIHLTTQEIETLSMFWERYTSDEHTAMSTITVNNTKLPYLEDCINAHLQRFPEEETGINALESKVLRAIDKNEFISEKQLLGHLLKNQDYYGFGDLQWERIIKKMKPFYTEVLHLELNKKGLQLLHSKFNAFSVLKDTTQFGGILKYNYYYDSKLKQLYPAHEN</sequence>
<evidence type="ECO:0000259" key="1">
    <source>
        <dbReference type="Pfam" id="PF08874"/>
    </source>
</evidence>
<reference evidence="2 3" key="1">
    <citation type="submission" date="2023-09" db="EMBL/GenBank/DDBJ databases">
        <authorList>
            <person name="Rey-Velasco X."/>
        </authorList>
    </citation>
    <scope>NUCLEOTIDE SEQUENCE [LARGE SCALE GENOMIC DNA]</scope>
    <source>
        <strain evidence="2 3">W242</strain>
    </source>
</reference>
<feature type="domain" description="DUF1835" evidence="1">
    <location>
        <begin position="5"/>
        <end position="91"/>
    </location>
</feature>
<dbReference type="EMBL" id="JAVRHZ010000001">
    <property type="protein sequence ID" value="MDT0554816.1"/>
    <property type="molecule type" value="Genomic_DNA"/>
</dbReference>
<dbReference type="Proteomes" id="UP001254488">
    <property type="component" value="Unassembled WGS sequence"/>
</dbReference>
<dbReference type="InterPro" id="IPR014973">
    <property type="entry name" value="DUF1835"/>
</dbReference>
<keyword evidence="3" id="KW-1185">Reference proteome</keyword>